<evidence type="ECO:0000256" key="1">
    <source>
        <dbReference type="SAM" id="MobiDB-lite"/>
    </source>
</evidence>
<reference evidence="2" key="1">
    <citation type="submission" date="2020-03" db="EMBL/GenBank/DDBJ databases">
        <title>The deep terrestrial virosphere.</title>
        <authorList>
            <person name="Holmfeldt K."/>
            <person name="Nilsson E."/>
            <person name="Simone D."/>
            <person name="Lopez-Fernandez M."/>
            <person name="Wu X."/>
            <person name="de Brujin I."/>
            <person name="Lundin D."/>
            <person name="Andersson A."/>
            <person name="Bertilsson S."/>
            <person name="Dopson M."/>
        </authorList>
    </citation>
    <scope>NUCLEOTIDE SEQUENCE</scope>
    <source>
        <strain evidence="2">MM415B05246</strain>
    </source>
</reference>
<feature type="region of interest" description="Disordered" evidence="1">
    <location>
        <begin position="1"/>
        <end position="22"/>
    </location>
</feature>
<dbReference type="AlphaFoldDB" id="A0A6M3LSZ2"/>
<name>A0A6M3LSZ2_9ZZZZ</name>
<dbReference type="EMBL" id="MT143335">
    <property type="protein sequence ID" value="QJA95685.1"/>
    <property type="molecule type" value="Genomic_DNA"/>
</dbReference>
<protein>
    <submittedName>
        <fullName evidence="2">Uncharacterized protein</fullName>
    </submittedName>
</protein>
<proteinExistence type="predicted"/>
<accession>A0A6M3LSZ2</accession>
<organism evidence="2">
    <name type="scientific">viral metagenome</name>
    <dbReference type="NCBI Taxonomy" id="1070528"/>
    <lineage>
        <taxon>unclassified sequences</taxon>
        <taxon>metagenomes</taxon>
        <taxon>organismal metagenomes</taxon>
    </lineage>
</organism>
<sequence>MADFVLPKAQEEIEQPKPLPEADYNLRLSKPVRVEAGKEKAKMTDGESYDPERVRDNMIFEFETFGEADPAFNGRPFTVYAPIPNAHDGDRRTRRGQTYTDLFLTRIYRLCDALGGSKDGASISIPDGACCRAHVTQIFDKERKEFFNDLDENTLQPYAG</sequence>
<evidence type="ECO:0000313" key="2">
    <source>
        <dbReference type="EMBL" id="QJA95685.1"/>
    </source>
</evidence>
<gene>
    <name evidence="2" type="ORF">MM415B05246_0004</name>
</gene>